<sequence length="80" mass="9559">MNLPDDPTLRFLPGLEISFSETEFLRQQVAEIEAYVERFPWDERELRALAWIEANASQYRQQWQIRTATSRHHRQTTPQG</sequence>
<organism evidence="1 3">
    <name type="scientific">Candidatus Accumulibacter cognatus</name>
    <dbReference type="NCBI Taxonomy" id="2954383"/>
    <lineage>
        <taxon>Bacteria</taxon>
        <taxon>Pseudomonadati</taxon>
        <taxon>Pseudomonadota</taxon>
        <taxon>Betaproteobacteria</taxon>
        <taxon>Candidatus Accumulibacter</taxon>
    </lineage>
</organism>
<evidence type="ECO:0000313" key="2">
    <source>
        <dbReference type="EMBL" id="QLH49107.1"/>
    </source>
</evidence>
<dbReference type="AlphaFoldDB" id="A0A080MFB3"/>
<accession>A0A7D5N9R2</accession>
<dbReference type="Proteomes" id="UP000509684">
    <property type="component" value="Chromosome"/>
</dbReference>
<evidence type="ECO:0000313" key="4">
    <source>
        <dbReference type="Proteomes" id="UP000509684"/>
    </source>
</evidence>
<proteinExistence type="predicted"/>
<reference evidence="2" key="3">
    <citation type="submission" date="2020-06" db="EMBL/GenBank/DDBJ databases">
        <authorList>
            <person name="Arumugam K."/>
            <person name="Besarab I."/>
            <person name="Haryono M."/>
            <person name="Bagci C."/>
            <person name="Beier S."/>
            <person name="Buchfink B."/>
            <person name="Gorska A."/>
            <person name="Qiu G."/>
            <person name="Huson D.H."/>
            <person name="Williams R.B."/>
        </authorList>
    </citation>
    <scope>NUCLEOTIDE SEQUENCE</scope>
    <source>
        <strain evidence="2">SSA1</strain>
    </source>
</reference>
<reference evidence="2 4" key="2">
    <citation type="journal article" date="2019" name="Microbiome">
        <title>Annotated bacterial chromosomes from frame-shift-corrected long-read metagenomic data.</title>
        <authorList>
            <person name="Arumugam K."/>
            <person name="Bagci C."/>
            <person name="Bessarab I."/>
            <person name="Beier S."/>
            <person name="Buchfink B."/>
            <person name="Gorska A."/>
            <person name="Qiu G."/>
            <person name="Huson D.H."/>
            <person name="Williams R.B.H."/>
        </authorList>
    </citation>
    <scope>NUCLEOTIDE SEQUENCE [LARGE SCALE GENOMIC DNA]</scope>
    <source>
        <strain evidence="2">SSA1</strain>
    </source>
</reference>
<dbReference type="KEGG" id="acog:HWD57_04430"/>
<dbReference type="RefSeq" id="WP_034950992.1">
    <property type="nucleotide sequence ID" value="NZ_JDST02000069.1"/>
</dbReference>
<dbReference type="EMBL" id="CP058708">
    <property type="protein sequence ID" value="QLH49107.1"/>
    <property type="molecule type" value="Genomic_DNA"/>
</dbReference>
<dbReference type="EMBL" id="JDST02000069">
    <property type="protein sequence ID" value="KFB75934.1"/>
    <property type="molecule type" value="Genomic_DNA"/>
</dbReference>
<evidence type="ECO:0000313" key="3">
    <source>
        <dbReference type="Proteomes" id="UP000021315"/>
    </source>
</evidence>
<name>A0A080MFB3_9PROT</name>
<accession>A0A080MFB3</accession>
<dbReference type="Proteomes" id="UP000021315">
    <property type="component" value="Unassembled WGS sequence"/>
</dbReference>
<keyword evidence="3" id="KW-1185">Reference proteome</keyword>
<gene>
    <name evidence="1" type="ORF">AW06_003011</name>
    <name evidence="2" type="ORF">HWD57_04430</name>
</gene>
<reference evidence="1 3" key="1">
    <citation type="submission" date="2014-02" db="EMBL/GenBank/DDBJ databases">
        <title>Expanding our view of genomic diversity in Candidatus Accumulibacter clades.</title>
        <authorList>
            <person name="Skennerton C.T."/>
            <person name="Barr J.J."/>
            <person name="Slater F.R."/>
            <person name="Bond P.L."/>
            <person name="Tyson G.W."/>
        </authorList>
    </citation>
    <scope>NUCLEOTIDE SEQUENCE [LARGE SCALE GENOMIC DNA]</scope>
    <source>
        <strain evidence="3">SK-02</strain>
    </source>
</reference>
<evidence type="ECO:0000313" key="1">
    <source>
        <dbReference type="EMBL" id="KFB75934.1"/>
    </source>
</evidence>
<protein>
    <submittedName>
        <fullName evidence="1">Uncharacterized protein</fullName>
    </submittedName>
</protein>